<dbReference type="AlphaFoldDB" id="A0A5Q0M580"/>
<evidence type="ECO:0000259" key="1">
    <source>
        <dbReference type="Pfam" id="PF05144"/>
    </source>
</evidence>
<proteinExistence type="predicted"/>
<dbReference type="InterPro" id="IPR022686">
    <property type="entry name" value="G2P_N"/>
</dbReference>
<dbReference type="RefSeq" id="WP_153282611.1">
    <property type="nucleotide sequence ID" value="NZ_CP045644.1"/>
</dbReference>
<sequence>MKKNADIDSAKAKRFQSSLFDTVKVKVRVKHENLYLLRQQHPKRIFHNDGHYKVRGKHKGTFATIDNADGGEALYIEASMPRFLTGQNLVGHEDLMAGAIEMIGAVLRRARISPTTEEQQAYRAGDFELLRVDYANHLWCGSARRAQYFMAALRRHTVARSQDYTAYKKETLYWRQHSSRQTLKAYDKGRQIAKKPMGPRVYAAAALTKRAAGLIRFELTLRADELKRLGLRDPSAWTADVARRMLDEKVREVLPTEGRVPNEVLFGKLSRSLRQRLELWLRGGTNAFTDYPGSFAKSKKEVMEKTGIDIMSVATPAQQARAFCTLREMFDEGWGYQCWKEKWEKMKRGKKE</sequence>
<name>A0A5Q0M580_VARPD</name>
<evidence type="ECO:0000313" key="3">
    <source>
        <dbReference type="Proteomes" id="UP000326780"/>
    </source>
</evidence>
<dbReference type="Proteomes" id="UP000326780">
    <property type="component" value="Chromosome"/>
</dbReference>
<protein>
    <recommendedName>
        <fullName evidence="1">Replication-associated protein G2P N-terminal domain-containing protein</fullName>
    </recommendedName>
</protein>
<dbReference type="InterPro" id="IPR006516">
    <property type="entry name" value="G2P"/>
</dbReference>
<evidence type="ECO:0000313" key="2">
    <source>
        <dbReference type="EMBL" id="QFZ83957.1"/>
    </source>
</evidence>
<gene>
    <name evidence="2" type="ORF">GFK26_14945</name>
</gene>
<dbReference type="Pfam" id="PF05144">
    <property type="entry name" value="Phage_CRI"/>
    <property type="match status" value="1"/>
</dbReference>
<reference evidence="2 3" key="1">
    <citation type="submission" date="2019-10" db="EMBL/GenBank/DDBJ databases">
        <title>Complete genome sequence of Variovorax paradoxus 5C-2.</title>
        <authorList>
            <person name="Gogoleva N.E."/>
            <person name="Balkin A.S."/>
        </authorList>
    </citation>
    <scope>NUCLEOTIDE SEQUENCE [LARGE SCALE GENOMIC DNA]</scope>
    <source>
        <strain evidence="2 3">5C-2</strain>
    </source>
</reference>
<dbReference type="EMBL" id="CP045644">
    <property type="protein sequence ID" value="QFZ83957.1"/>
    <property type="molecule type" value="Genomic_DNA"/>
</dbReference>
<organism evidence="2 3">
    <name type="scientific">Variovorax paradoxus</name>
    <dbReference type="NCBI Taxonomy" id="34073"/>
    <lineage>
        <taxon>Bacteria</taxon>
        <taxon>Pseudomonadati</taxon>
        <taxon>Pseudomonadota</taxon>
        <taxon>Betaproteobacteria</taxon>
        <taxon>Burkholderiales</taxon>
        <taxon>Comamonadaceae</taxon>
        <taxon>Variovorax</taxon>
    </lineage>
</organism>
<dbReference type="GO" id="GO:0006260">
    <property type="term" value="P:DNA replication"/>
    <property type="evidence" value="ECO:0007669"/>
    <property type="project" value="InterPro"/>
</dbReference>
<dbReference type="NCBIfam" id="TIGR01629">
    <property type="entry name" value="rep_II_X"/>
    <property type="match status" value="1"/>
</dbReference>
<accession>A0A5Q0M580</accession>
<feature type="domain" description="Replication-associated protein G2P N-terminal" evidence="1">
    <location>
        <begin position="69"/>
        <end position="239"/>
    </location>
</feature>